<keyword evidence="4" id="KW-1185">Reference proteome</keyword>
<evidence type="ECO:0000259" key="2">
    <source>
        <dbReference type="Pfam" id="PF20684"/>
    </source>
</evidence>
<dbReference type="PANTHER" id="PTHR39614:SF2">
    <property type="entry name" value="INTEGRAL MEMBRANE PROTEIN"/>
    <property type="match status" value="1"/>
</dbReference>
<sequence>MDATSATPSYLPWDTSAGNRFANYSSHDHSAPLWIAALLGLIYVVGMLMIRVFIKWHVFGWDDCLIVASTTIAVSQFILIYSALHRGLGESVLQLPNATLVSKITRWSVITSLDIGTEVLTLCLPPYMVWQLQMRVQDKLRVIVAFSFRLIVIVLSAFHLHAWIDYTLGLPSSILVVQSLIWQQALLVVSLVSATIPNLKAFLQSLSANWGERDWSYATRIHGSGTFELENINASKPKQVVTGSRVTLSPQINPSFEIRASTVAEECRRGSLGSGESQDLIIWKETAWTIERT</sequence>
<gene>
    <name evidence="3" type="ORF">P153DRAFT_393382</name>
</gene>
<proteinExistence type="predicted"/>
<protein>
    <recommendedName>
        <fullName evidence="2">Rhodopsin domain-containing protein</fullName>
    </recommendedName>
</protein>
<evidence type="ECO:0000313" key="4">
    <source>
        <dbReference type="Proteomes" id="UP000799771"/>
    </source>
</evidence>
<accession>A0A6A6ANJ6</accession>
<dbReference type="RefSeq" id="XP_033527959.1">
    <property type="nucleotide sequence ID" value="XM_033671229.1"/>
</dbReference>
<evidence type="ECO:0000256" key="1">
    <source>
        <dbReference type="SAM" id="Phobius"/>
    </source>
</evidence>
<feature type="transmembrane region" description="Helical" evidence="1">
    <location>
        <begin position="65"/>
        <end position="84"/>
    </location>
</feature>
<reference evidence="3" key="1">
    <citation type="journal article" date="2020" name="Stud. Mycol.">
        <title>101 Dothideomycetes genomes: a test case for predicting lifestyles and emergence of pathogens.</title>
        <authorList>
            <person name="Haridas S."/>
            <person name="Albert R."/>
            <person name="Binder M."/>
            <person name="Bloem J."/>
            <person name="Labutti K."/>
            <person name="Salamov A."/>
            <person name="Andreopoulos B."/>
            <person name="Baker S."/>
            <person name="Barry K."/>
            <person name="Bills G."/>
            <person name="Bluhm B."/>
            <person name="Cannon C."/>
            <person name="Castanera R."/>
            <person name="Culley D."/>
            <person name="Daum C."/>
            <person name="Ezra D."/>
            <person name="Gonzalez J."/>
            <person name="Henrissat B."/>
            <person name="Kuo A."/>
            <person name="Liang C."/>
            <person name="Lipzen A."/>
            <person name="Lutzoni F."/>
            <person name="Magnuson J."/>
            <person name="Mondo S."/>
            <person name="Nolan M."/>
            <person name="Ohm R."/>
            <person name="Pangilinan J."/>
            <person name="Park H.-J."/>
            <person name="Ramirez L."/>
            <person name="Alfaro M."/>
            <person name="Sun H."/>
            <person name="Tritt A."/>
            <person name="Yoshinaga Y."/>
            <person name="Zwiers L.-H."/>
            <person name="Turgeon B."/>
            <person name="Goodwin S."/>
            <person name="Spatafora J."/>
            <person name="Crous P."/>
            <person name="Grigoriev I."/>
        </authorList>
    </citation>
    <scope>NUCLEOTIDE SEQUENCE</scope>
    <source>
        <strain evidence="3">CBS 119687</strain>
    </source>
</reference>
<feature type="transmembrane region" description="Helical" evidence="1">
    <location>
        <begin position="33"/>
        <end position="53"/>
    </location>
</feature>
<dbReference type="GeneID" id="54411661"/>
<feature type="domain" description="Rhodopsin" evidence="2">
    <location>
        <begin position="106"/>
        <end position="204"/>
    </location>
</feature>
<dbReference type="InterPro" id="IPR049326">
    <property type="entry name" value="Rhodopsin_dom_fungi"/>
</dbReference>
<organism evidence="3 4">
    <name type="scientific">Dothidotthia symphoricarpi CBS 119687</name>
    <dbReference type="NCBI Taxonomy" id="1392245"/>
    <lineage>
        <taxon>Eukaryota</taxon>
        <taxon>Fungi</taxon>
        <taxon>Dikarya</taxon>
        <taxon>Ascomycota</taxon>
        <taxon>Pezizomycotina</taxon>
        <taxon>Dothideomycetes</taxon>
        <taxon>Pleosporomycetidae</taxon>
        <taxon>Pleosporales</taxon>
        <taxon>Dothidotthiaceae</taxon>
        <taxon>Dothidotthia</taxon>
    </lineage>
</organism>
<name>A0A6A6ANJ6_9PLEO</name>
<feature type="transmembrane region" description="Helical" evidence="1">
    <location>
        <begin position="184"/>
        <end position="203"/>
    </location>
</feature>
<keyword evidence="1" id="KW-0472">Membrane</keyword>
<dbReference type="PANTHER" id="PTHR39614">
    <property type="entry name" value="INTEGRAL MEMBRANE PROTEIN"/>
    <property type="match status" value="1"/>
</dbReference>
<dbReference type="Proteomes" id="UP000799771">
    <property type="component" value="Unassembled WGS sequence"/>
</dbReference>
<feature type="transmembrane region" description="Helical" evidence="1">
    <location>
        <begin position="142"/>
        <end position="164"/>
    </location>
</feature>
<dbReference type="EMBL" id="ML977499">
    <property type="protein sequence ID" value="KAF2133572.1"/>
    <property type="molecule type" value="Genomic_DNA"/>
</dbReference>
<keyword evidence="1" id="KW-0812">Transmembrane</keyword>
<dbReference type="Pfam" id="PF20684">
    <property type="entry name" value="Fung_rhodopsin"/>
    <property type="match status" value="1"/>
</dbReference>
<keyword evidence="1" id="KW-1133">Transmembrane helix</keyword>
<dbReference type="OrthoDB" id="3918601at2759"/>
<evidence type="ECO:0000313" key="3">
    <source>
        <dbReference type="EMBL" id="KAF2133572.1"/>
    </source>
</evidence>
<feature type="transmembrane region" description="Helical" evidence="1">
    <location>
        <begin position="104"/>
        <end position="130"/>
    </location>
</feature>
<dbReference type="AlphaFoldDB" id="A0A6A6ANJ6"/>